<evidence type="ECO:0000313" key="2">
    <source>
        <dbReference type="Proteomes" id="UP000253551"/>
    </source>
</evidence>
<dbReference type="AlphaFoldDB" id="A0A367KLN5"/>
<dbReference type="OrthoDB" id="2571149at2759"/>
<name>A0A367KLN5_RHIST</name>
<gene>
    <name evidence="1" type="ORF">CU098_012701</name>
</gene>
<dbReference type="Proteomes" id="UP000253551">
    <property type="component" value="Unassembled WGS sequence"/>
</dbReference>
<dbReference type="EMBL" id="PJQM01001147">
    <property type="protein sequence ID" value="RCI03097.1"/>
    <property type="molecule type" value="Genomic_DNA"/>
</dbReference>
<keyword evidence="2" id="KW-1185">Reference proteome</keyword>
<proteinExistence type="predicted"/>
<sequence length="135" mass="16560">IDWHLKKDDEQTKQRVSQYFKEEVRVKKPWRKPHQVALVVTHSTGYQFRRVRGWTQPVKVSMIIKKFTKKIQKRLDRYAELLEHLEMVKKENQFERDLGIRGHDVWLQCEQHIRDALEYNHRKNLKTKTIEEPEK</sequence>
<comment type="caution">
    <text evidence="1">The sequence shown here is derived from an EMBL/GenBank/DDBJ whole genome shotgun (WGS) entry which is preliminary data.</text>
</comment>
<reference evidence="1 2" key="1">
    <citation type="journal article" date="2018" name="G3 (Bethesda)">
        <title>Phylogenetic and Phylogenomic Definition of Rhizopus Species.</title>
        <authorList>
            <person name="Gryganskyi A.P."/>
            <person name="Golan J."/>
            <person name="Dolatabadi S."/>
            <person name="Mondo S."/>
            <person name="Robb S."/>
            <person name="Idnurm A."/>
            <person name="Muszewska A."/>
            <person name="Steczkiewicz K."/>
            <person name="Masonjones S."/>
            <person name="Liao H.L."/>
            <person name="Gajdeczka M.T."/>
            <person name="Anike F."/>
            <person name="Vuek A."/>
            <person name="Anishchenko I.M."/>
            <person name="Voigt K."/>
            <person name="de Hoog G.S."/>
            <person name="Smith M.E."/>
            <person name="Heitman J."/>
            <person name="Vilgalys R."/>
            <person name="Stajich J.E."/>
        </authorList>
    </citation>
    <scope>NUCLEOTIDE SEQUENCE [LARGE SCALE GENOMIC DNA]</scope>
    <source>
        <strain evidence="1 2">LSU 92-RS-03</strain>
    </source>
</reference>
<accession>A0A367KLN5</accession>
<evidence type="ECO:0000313" key="1">
    <source>
        <dbReference type="EMBL" id="RCI03097.1"/>
    </source>
</evidence>
<protein>
    <submittedName>
        <fullName evidence="1">Uncharacterized protein</fullName>
    </submittedName>
</protein>
<organism evidence="1 2">
    <name type="scientific">Rhizopus stolonifer</name>
    <name type="common">Rhizopus nigricans</name>
    <dbReference type="NCBI Taxonomy" id="4846"/>
    <lineage>
        <taxon>Eukaryota</taxon>
        <taxon>Fungi</taxon>
        <taxon>Fungi incertae sedis</taxon>
        <taxon>Mucoromycota</taxon>
        <taxon>Mucoromycotina</taxon>
        <taxon>Mucoromycetes</taxon>
        <taxon>Mucorales</taxon>
        <taxon>Mucorineae</taxon>
        <taxon>Rhizopodaceae</taxon>
        <taxon>Rhizopus</taxon>
    </lineage>
</organism>
<feature type="non-terminal residue" evidence="1">
    <location>
        <position position="1"/>
    </location>
</feature>